<accession>A0A2H1EI51</accession>
<proteinExistence type="predicted"/>
<name>A0A2H1EI51_9ARCH</name>
<evidence type="ECO:0000313" key="2">
    <source>
        <dbReference type="Proteomes" id="UP000232412"/>
    </source>
</evidence>
<dbReference type="RefSeq" id="WP_101010625.1">
    <property type="nucleotide sequence ID" value="NZ_FRFC01000005.1"/>
</dbReference>
<reference evidence="2" key="1">
    <citation type="submission" date="2016-12" db="EMBL/GenBank/DDBJ databases">
        <authorList>
            <person name="Herbold C."/>
        </authorList>
    </citation>
    <scope>NUCLEOTIDE SEQUENCE [LARGE SCALE GENOMIC DNA]</scope>
</reference>
<protein>
    <submittedName>
        <fullName evidence="1">Uncharacterized protein</fullName>
    </submittedName>
</protein>
<keyword evidence="2" id="KW-1185">Reference proteome</keyword>
<organism evidence="1 2">
    <name type="scientific">Nitrosotalea sinensis</name>
    <dbReference type="NCBI Taxonomy" id="1499975"/>
    <lineage>
        <taxon>Archaea</taxon>
        <taxon>Nitrososphaerota</taxon>
        <taxon>Nitrososphaeria</taxon>
        <taxon>Nitrosotaleales</taxon>
        <taxon>Nitrosotaleaceae</taxon>
        <taxon>Nitrosotalea</taxon>
    </lineage>
</organism>
<dbReference type="Proteomes" id="UP000232412">
    <property type="component" value="Unassembled WGS sequence"/>
</dbReference>
<evidence type="ECO:0000313" key="1">
    <source>
        <dbReference type="EMBL" id="SHO47160.1"/>
    </source>
</evidence>
<dbReference type="OrthoDB" id="10947at2157"/>
<sequence>MLNFTKNDAQSDLNGHLDKIRVLSSKIEQKVSQKDIDENDTFVESLSIEELKDIRQVIRAAEYLLTKYQDKKDVKFFLQEFVGIIMHASNSIDGLKDELEDLVVSAEFALKQIQSLHRDVTENLTFEKASQTKIDDFKIPSLLDTLAPAQSNVESSKAETPLPKVSSINLTNSTRRINTNDYLERTAVEI</sequence>
<dbReference type="AlphaFoldDB" id="A0A2H1EI51"/>
<dbReference type="EMBL" id="FRFC01000005">
    <property type="protein sequence ID" value="SHO47160.1"/>
    <property type="molecule type" value="Genomic_DNA"/>
</dbReference>
<gene>
    <name evidence="1" type="ORF">NSIN_40008</name>
</gene>